<sequence length="105" mass="12473">MYKNKHHFLISTRQRNQLKYRHDQFHNHNNHFLTSTHLCNQLVRTHKSNSHTLDNHCSSHHGRKDRHKMGPYTVGTLIRSGNRPKDSYSLSLIWRGTKGSEYKLV</sequence>
<accession>A0A9D4DZ07</accession>
<dbReference type="AlphaFoldDB" id="A0A9D4DZ07"/>
<gene>
    <name evidence="2" type="ORF">DPMN_171986</name>
</gene>
<dbReference type="EMBL" id="JAIWYP010000009">
    <property type="protein sequence ID" value="KAH3770694.1"/>
    <property type="molecule type" value="Genomic_DNA"/>
</dbReference>
<keyword evidence="3" id="KW-1185">Reference proteome</keyword>
<name>A0A9D4DZ07_DREPO</name>
<feature type="region of interest" description="Disordered" evidence="1">
    <location>
        <begin position="50"/>
        <end position="80"/>
    </location>
</feature>
<dbReference type="Proteomes" id="UP000828390">
    <property type="component" value="Unassembled WGS sequence"/>
</dbReference>
<feature type="compositionally biased region" description="Basic residues" evidence="1">
    <location>
        <begin position="58"/>
        <end position="69"/>
    </location>
</feature>
<proteinExistence type="predicted"/>
<organism evidence="2 3">
    <name type="scientific">Dreissena polymorpha</name>
    <name type="common">Zebra mussel</name>
    <name type="synonym">Mytilus polymorpha</name>
    <dbReference type="NCBI Taxonomy" id="45954"/>
    <lineage>
        <taxon>Eukaryota</taxon>
        <taxon>Metazoa</taxon>
        <taxon>Spiralia</taxon>
        <taxon>Lophotrochozoa</taxon>
        <taxon>Mollusca</taxon>
        <taxon>Bivalvia</taxon>
        <taxon>Autobranchia</taxon>
        <taxon>Heteroconchia</taxon>
        <taxon>Euheterodonta</taxon>
        <taxon>Imparidentia</taxon>
        <taxon>Neoheterodontei</taxon>
        <taxon>Myida</taxon>
        <taxon>Dreissenoidea</taxon>
        <taxon>Dreissenidae</taxon>
        <taxon>Dreissena</taxon>
    </lineage>
</organism>
<evidence type="ECO:0000313" key="3">
    <source>
        <dbReference type="Proteomes" id="UP000828390"/>
    </source>
</evidence>
<comment type="caution">
    <text evidence="2">The sequence shown here is derived from an EMBL/GenBank/DDBJ whole genome shotgun (WGS) entry which is preliminary data.</text>
</comment>
<reference evidence="2" key="1">
    <citation type="journal article" date="2019" name="bioRxiv">
        <title>The Genome of the Zebra Mussel, Dreissena polymorpha: A Resource for Invasive Species Research.</title>
        <authorList>
            <person name="McCartney M.A."/>
            <person name="Auch B."/>
            <person name="Kono T."/>
            <person name="Mallez S."/>
            <person name="Zhang Y."/>
            <person name="Obille A."/>
            <person name="Becker A."/>
            <person name="Abrahante J.E."/>
            <person name="Garbe J."/>
            <person name="Badalamenti J.P."/>
            <person name="Herman A."/>
            <person name="Mangelson H."/>
            <person name="Liachko I."/>
            <person name="Sullivan S."/>
            <person name="Sone E.D."/>
            <person name="Koren S."/>
            <person name="Silverstein K.A.T."/>
            <person name="Beckman K.B."/>
            <person name="Gohl D.M."/>
        </authorList>
    </citation>
    <scope>NUCLEOTIDE SEQUENCE</scope>
    <source>
        <strain evidence="2">Duluth1</strain>
        <tissue evidence="2">Whole animal</tissue>
    </source>
</reference>
<evidence type="ECO:0000256" key="1">
    <source>
        <dbReference type="SAM" id="MobiDB-lite"/>
    </source>
</evidence>
<protein>
    <submittedName>
        <fullName evidence="2">Uncharacterized protein</fullName>
    </submittedName>
</protein>
<reference evidence="2" key="2">
    <citation type="submission" date="2020-11" db="EMBL/GenBank/DDBJ databases">
        <authorList>
            <person name="McCartney M.A."/>
            <person name="Auch B."/>
            <person name="Kono T."/>
            <person name="Mallez S."/>
            <person name="Becker A."/>
            <person name="Gohl D.M."/>
            <person name="Silverstein K.A.T."/>
            <person name="Koren S."/>
            <person name="Bechman K.B."/>
            <person name="Herman A."/>
            <person name="Abrahante J.E."/>
            <person name="Garbe J."/>
        </authorList>
    </citation>
    <scope>NUCLEOTIDE SEQUENCE</scope>
    <source>
        <strain evidence="2">Duluth1</strain>
        <tissue evidence="2">Whole animal</tissue>
    </source>
</reference>
<evidence type="ECO:0000313" key="2">
    <source>
        <dbReference type="EMBL" id="KAH3770694.1"/>
    </source>
</evidence>